<reference evidence="2" key="1">
    <citation type="journal article" date="2020" name="mSystems">
        <title>Genome- and Community-Level Interaction Insights into Carbon Utilization and Element Cycling Functions of Hydrothermarchaeota in Hydrothermal Sediment.</title>
        <authorList>
            <person name="Zhou Z."/>
            <person name="Liu Y."/>
            <person name="Xu W."/>
            <person name="Pan J."/>
            <person name="Luo Z.H."/>
            <person name="Li M."/>
        </authorList>
    </citation>
    <scope>NUCLEOTIDE SEQUENCE [LARGE SCALE GENOMIC DNA]</scope>
    <source>
        <strain evidence="2">HyVt-74</strain>
    </source>
</reference>
<accession>A0A7C5DAI1</accession>
<gene>
    <name evidence="2" type="ORF">ENL19_00505</name>
</gene>
<keyword evidence="1" id="KW-1133">Transmembrane helix</keyword>
<name>A0A7C5DAI1_UNCW3</name>
<dbReference type="AlphaFoldDB" id="A0A7C5DAI1"/>
<keyword evidence="1" id="KW-0812">Transmembrane</keyword>
<dbReference type="EMBL" id="DRTB01000037">
    <property type="protein sequence ID" value="HHE04522.1"/>
    <property type="molecule type" value="Genomic_DNA"/>
</dbReference>
<feature type="transmembrane region" description="Helical" evidence="1">
    <location>
        <begin position="7"/>
        <end position="28"/>
    </location>
</feature>
<keyword evidence="1" id="KW-0472">Membrane</keyword>
<dbReference type="Proteomes" id="UP000886110">
    <property type="component" value="Unassembled WGS sequence"/>
</dbReference>
<proteinExistence type="predicted"/>
<evidence type="ECO:0000313" key="2">
    <source>
        <dbReference type="EMBL" id="HHE04522.1"/>
    </source>
</evidence>
<protein>
    <submittedName>
        <fullName evidence="2">Uncharacterized protein</fullName>
    </submittedName>
</protein>
<organism evidence="2">
    <name type="scientific">candidate division WOR-3 bacterium</name>
    <dbReference type="NCBI Taxonomy" id="2052148"/>
    <lineage>
        <taxon>Bacteria</taxon>
        <taxon>Bacteria division WOR-3</taxon>
    </lineage>
</organism>
<sequence>MKFLQGLLIVLVVIIGVLLIFRVIGLAVDSHYQNLLKPQAEKAKINFESLLNKTYSSWTYCDTPLEENAYKYYKPYFKSIVKNKRRTVARPLPGKVNKLLTSYFRGGKLNFDEAENALARMQIWLQKLRKAGCCTTYSIANETTYNGVLTDLVYNYLWVIRGIEFILYTSSYELISGKKDAGVKDLLLSLKITRDISTPGLFLINNLIAMALNRMTYTHIMAVASSEALNLQQVNLLLEATRKLGFEKGFLLNGVKMEKNLLYYEGAKRSCAWIAWGDEDKLSSLCYLKFWKDYFSYKRAIWKAARIAEKARKAFENNIEMPYQEGVIKMETEVDQVLSSNPITRDMAPNVAKIYQTYKTDQLLKKLALISLNLRKAFLEKGEYPDTLGEMEKSIGTDPMTGKPFLYKKLSKGEAEILLPMYLPENSDDIILHLCNCPYEKSLEEKLKFYNKIIELRNRETRK</sequence>
<evidence type="ECO:0000256" key="1">
    <source>
        <dbReference type="SAM" id="Phobius"/>
    </source>
</evidence>
<comment type="caution">
    <text evidence="2">The sequence shown here is derived from an EMBL/GenBank/DDBJ whole genome shotgun (WGS) entry which is preliminary data.</text>
</comment>